<reference evidence="1 2" key="1">
    <citation type="journal article" date="2018" name="Nat. Ecol. Evol.">
        <title>Pezizomycetes genomes reveal the molecular basis of ectomycorrhizal truffle lifestyle.</title>
        <authorList>
            <person name="Murat C."/>
            <person name="Payen T."/>
            <person name="Noel B."/>
            <person name="Kuo A."/>
            <person name="Morin E."/>
            <person name="Chen J."/>
            <person name="Kohler A."/>
            <person name="Krizsan K."/>
            <person name="Balestrini R."/>
            <person name="Da Silva C."/>
            <person name="Montanini B."/>
            <person name="Hainaut M."/>
            <person name="Levati E."/>
            <person name="Barry K.W."/>
            <person name="Belfiori B."/>
            <person name="Cichocki N."/>
            <person name="Clum A."/>
            <person name="Dockter R.B."/>
            <person name="Fauchery L."/>
            <person name="Guy J."/>
            <person name="Iotti M."/>
            <person name="Le Tacon F."/>
            <person name="Lindquist E.A."/>
            <person name="Lipzen A."/>
            <person name="Malagnac F."/>
            <person name="Mello A."/>
            <person name="Molinier V."/>
            <person name="Miyauchi S."/>
            <person name="Poulain J."/>
            <person name="Riccioni C."/>
            <person name="Rubini A."/>
            <person name="Sitrit Y."/>
            <person name="Splivallo R."/>
            <person name="Traeger S."/>
            <person name="Wang M."/>
            <person name="Zifcakova L."/>
            <person name="Wipf D."/>
            <person name="Zambonelli A."/>
            <person name="Paolocci F."/>
            <person name="Nowrousian M."/>
            <person name="Ottonello S."/>
            <person name="Baldrian P."/>
            <person name="Spatafora J.W."/>
            <person name="Henrissat B."/>
            <person name="Nagy L.G."/>
            <person name="Aury J.M."/>
            <person name="Wincker P."/>
            <person name="Grigoriev I.V."/>
            <person name="Bonfante P."/>
            <person name="Martin F.M."/>
        </authorList>
    </citation>
    <scope>NUCLEOTIDE SEQUENCE [LARGE SCALE GENOMIC DNA]</scope>
    <source>
        <strain evidence="1 2">120613-1</strain>
    </source>
</reference>
<sequence>MFTCKNKAFSTVKITFIKWLPAIKKTTTGILRKLLLSCSVFSSLSSVGWSRF</sequence>
<evidence type="ECO:0000313" key="1">
    <source>
        <dbReference type="EMBL" id="RPB02235.1"/>
    </source>
</evidence>
<evidence type="ECO:0000313" key="2">
    <source>
        <dbReference type="Proteomes" id="UP000276215"/>
    </source>
</evidence>
<protein>
    <submittedName>
        <fullName evidence="1">Uncharacterized protein</fullName>
    </submittedName>
</protein>
<dbReference type="AlphaFoldDB" id="A0A3N4K8G9"/>
<accession>A0A3N4K8G9</accession>
<gene>
    <name evidence="1" type="ORF">L873DRAFT_1802696</name>
</gene>
<proteinExistence type="predicted"/>
<dbReference type="EMBL" id="ML120369">
    <property type="protein sequence ID" value="RPB02235.1"/>
    <property type="molecule type" value="Genomic_DNA"/>
</dbReference>
<dbReference type="Proteomes" id="UP000276215">
    <property type="component" value="Unassembled WGS sequence"/>
</dbReference>
<name>A0A3N4K8G9_9PEZI</name>
<organism evidence="1 2">
    <name type="scientific">Choiromyces venosus 120613-1</name>
    <dbReference type="NCBI Taxonomy" id="1336337"/>
    <lineage>
        <taxon>Eukaryota</taxon>
        <taxon>Fungi</taxon>
        <taxon>Dikarya</taxon>
        <taxon>Ascomycota</taxon>
        <taxon>Pezizomycotina</taxon>
        <taxon>Pezizomycetes</taxon>
        <taxon>Pezizales</taxon>
        <taxon>Tuberaceae</taxon>
        <taxon>Choiromyces</taxon>
    </lineage>
</organism>
<keyword evidence="2" id="KW-1185">Reference proteome</keyword>